<comment type="function">
    <text evidence="6">Catalyzes the 2'-O-methylation of the ribose of cytidine 1402 (C1402) in 16S rRNA.</text>
</comment>
<dbReference type="EC" id="2.1.1.198" evidence="6"/>
<evidence type="ECO:0000256" key="3">
    <source>
        <dbReference type="ARBA" id="ARBA00022603"/>
    </source>
</evidence>
<comment type="similarity">
    <text evidence="6">Belongs to the methyltransferase superfamily. RsmI family.</text>
</comment>
<accession>A0ABP9TYH0</accession>
<organism evidence="9 10">
    <name type="scientific">Brevibacterium ammoniilyticum</name>
    <dbReference type="NCBI Taxonomy" id="1046555"/>
    <lineage>
        <taxon>Bacteria</taxon>
        <taxon>Bacillati</taxon>
        <taxon>Actinomycetota</taxon>
        <taxon>Actinomycetes</taxon>
        <taxon>Micrococcales</taxon>
        <taxon>Brevibacteriaceae</taxon>
        <taxon>Brevibacterium</taxon>
    </lineage>
</organism>
<evidence type="ECO:0000256" key="4">
    <source>
        <dbReference type="ARBA" id="ARBA00022679"/>
    </source>
</evidence>
<feature type="domain" description="Tetrapyrrole methylase" evidence="8">
    <location>
        <begin position="111"/>
        <end position="313"/>
    </location>
</feature>
<gene>
    <name evidence="6" type="primary">rsmI</name>
    <name evidence="9" type="ORF">KACC15558_05620</name>
</gene>
<evidence type="ECO:0000256" key="5">
    <source>
        <dbReference type="ARBA" id="ARBA00022691"/>
    </source>
</evidence>
<dbReference type="InterPro" id="IPR035996">
    <property type="entry name" value="4pyrrol_Methylase_sf"/>
</dbReference>
<dbReference type="CDD" id="cd11648">
    <property type="entry name" value="RsmI"/>
    <property type="match status" value="1"/>
</dbReference>
<reference evidence="9 10" key="1">
    <citation type="submission" date="2024-02" db="EMBL/GenBank/DDBJ databases">
        <title>Characterization of antibiotic resistant novel bacterial strains and their environmental applications.</title>
        <authorList>
            <person name="Manzoor S."/>
            <person name="Abbas S."/>
            <person name="Arshad M."/>
            <person name="Li W.J."/>
            <person name="Ahmed I."/>
        </authorList>
    </citation>
    <scope>NUCLEOTIDE SEQUENCE [LARGE SCALE GENOMIC DNA]</scope>
    <source>
        <strain evidence="9 10">KACC 15558</strain>
    </source>
</reference>
<evidence type="ECO:0000313" key="9">
    <source>
        <dbReference type="EMBL" id="GAA5339522.1"/>
    </source>
</evidence>
<proteinExistence type="inferred from homology"/>
<dbReference type="PANTHER" id="PTHR46111">
    <property type="entry name" value="RIBOSOMAL RNA SMALL SUBUNIT METHYLTRANSFERASE I"/>
    <property type="match status" value="1"/>
</dbReference>
<feature type="region of interest" description="Disordered" evidence="7">
    <location>
        <begin position="1"/>
        <end position="83"/>
    </location>
</feature>
<dbReference type="SUPFAM" id="SSF53790">
    <property type="entry name" value="Tetrapyrrole methylase"/>
    <property type="match status" value="1"/>
</dbReference>
<keyword evidence="2 6" id="KW-0698">rRNA processing</keyword>
<dbReference type="HAMAP" id="MF_01877">
    <property type="entry name" value="16SrRNA_methyltr_I"/>
    <property type="match status" value="1"/>
</dbReference>
<protein>
    <recommendedName>
        <fullName evidence="6">Ribosomal RNA small subunit methyltransferase I</fullName>
        <ecNumber evidence="6">2.1.1.198</ecNumber>
    </recommendedName>
    <alternativeName>
        <fullName evidence="6">16S rRNA 2'-O-ribose C1402 methyltransferase</fullName>
    </alternativeName>
    <alternativeName>
        <fullName evidence="6">rRNA (cytidine-2'-O-)-methyltransferase RsmI</fullName>
    </alternativeName>
</protein>
<dbReference type="InterPro" id="IPR000878">
    <property type="entry name" value="4pyrrol_Mease"/>
</dbReference>
<dbReference type="EMBL" id="BAABNP010000002">
    <property type="protein sequence ID" value="GAA5339522.1"/>
    <property type="molecule type" value="Genomic_DNA"/>
</dbReference>
<dbReference type="PROSITE" id="PS01296">
    <property type="entry name" value="RSMI"/>
    <property type="match status" value="1"/>
</dbReference>
<evidence type="ECO:0000313" key="10">
    <source>
        <dbReference type="Proteomes" id="UP001498935"/>
    </source>
</evidence>
<evidence type="ECO:0000256" key="7">
    <source>
        <dbReference type="SAM" id="MobiDB-lite"/>
    </source>
</evidence>
<evidence type="ECO:0000256" key="6">
    <source>
        <dbReference type="HAMAP-Rule" id="MF_01877"/>
    </source>
</evidence>
<sequence>MNAASFDGSTLASADDTAPANADGATSASADGNGSTPTSVDDATPESADGATYASPDGATDESRATADGSIAPAGEPSTAADATAAGIDADGAPSAEHSAGPRLLAGAGGKLILVGTPIGNLGDAGPRMMEAIESADVIAAEDTRRFLSLAQRLGLTHTKRVISVFDHNEQGRAPEIVDLIRAGQTVVLLSDAGMPAVSDPGYRVVRACAEADLPVSATPGPSAVLMALAVSGLPSDRFSFEGFIPRKPGARTSLFEELRTEKRTMVFFESPHRIADTMDDLLAVIGPDRPMSISRELTKTFEETLRGTVGSLRDAAAEGLRGELTLVLAGATAVETEPEDHLGEMEALVESGVRAKEAAGQIAKRFGLSKREIYEAWLHRA</sequence>
<dbReference type="InterPro" id="IPR014777">
    <property type="entry name" value="4pyrrole_Mease_sub1"/>
</dbReference>
<feature type="compositionally biased region" description="Polar residues" evidence="7">
    <location>
        <begin position="24"/>
        <end position="41"/>
    </location>
</feature>
<dbReference type="NCBIfam" id="TIGR00096">
    <property type="entry name" value="16S rRNA (cytidine(1402)-2'-O)-methyltransferase"/>
    <property type="match status" value="1"/>
</dbReference>
<keyword evidence="5 6" id="KW-0949">S-adenosyl-L-methionine</keyword>
<dbReference type="Gene3D" id="3.40.1010.10">
    <property type="entry name" value="Cobalt-precorrin-4 Transmethylase, Domain 1"/>
    <property type="match status" value="1"/>
</dbReference>
<comment type="catalytic activity">
    <reaction evidence="6">
        <text>cytidine(1402) in 16S rRNA + S-adenosyl-L-methionine = 2'-O-methylcytidine(1402) in 16S rRNA + S-adenosyl-L-homocysteine + H(+)</text>
        <dbReference type="Rhea" id="RHEA:42924"/>
        <dbReference type="Rhea" id="RHEA-COMP:10285"/>
        <dbReference type="Rhea" id="RHEA-COMP:10286"/>
        <dbReference type="ChEBI" id="CHEBI:15378"/>
        <dbReference type="ChEBI" id="CHEBI:57856"/>
        <dbReference type="ChEBI" id="CHEBI:59789"/>
        <dbReference type="ChEBI" id="CHEBI:74495"/>
        <dbReference type="ChEBI" id="CHEBI:82748"/>
        <dbReference type="EC" id="2.1.1.198"/>
    </reaction>
</comment>
<keyword evidence="4 6" id="KW-0808">Transferase</keyword>
<dbReference type="InterPro" id="IPR018063">
    <property type="entry name" value="SAM_MeTrfase_RsmI_CS"/>
</dbReference>
<dbReference type="PANTHER" id="PTHR46111:SF1">
    <property type="entry name" value="RIBOSOMAL RNA SMALL SUBUNIT METHYLTRANSFERASE I"/>
    <property type="match status" value="1"/>
</dbReference>
<comment type="caution">
    <text evidence="9">The sequence shown here is derived from an EMBL/GenBank/DDBJ whole genome shotgun (WGS) entry which is preliminary data.</text>
</comment>
<dbReference type="Proteomes" id="UP001498935">
    <property type="component" value="Unassembled WGS sequence"/>
</dbReference>
<name>A0ABP9TYH0_9MICO</name>
<keyword evidence="3 6" id="KW-0489">Methyltransferase</keyword>
<dbReference type="InterPro" id="IPR008189">
    <property type="entry name" value="rRNA_ssu_MeTfrase_I"/>
</dbReference>
<dbReference type="Pfam" id="PF00590">
    <property type="entry name" value="TP_methylase"/>
    <property type="match status" value="1"/>
</dbReference>
<keyword evidence="1 6" id="KW-0963">Cytoplasm</keyword>
<evidence type="ECO:0000256" key="2">
    <source>
        <dbReference type="ARBA" id="ARBA00022552"/>
    </source>
</evidence>
<comment type="subcellular location">
    <subcellularLocation>
        <location evidence="6">Cytoplasm</location>
    </subcellularLocation>
</comment>
<dbReference type="Gene3D" id="3.30.950.10">
    <property type="entry name" value="Methyltransferase, Cobalt-precorrin-4 Transmethylase, Domain 2"/>
    <property type="match status" value="1"/>
</dbReference>
<keyword evidence="10" id="KW-1185">Reference proteome</keyword>
<evidence type="ECO:0000259" key="8">
    <source>
        <dbReference type="Pfam" id="PF00590"/>
    </source>
</evidence>
<evidence type="ECO:0000256" key="1">
    <source>
        <dbReference type="ARBA" id="ARBA00022490"/>
    </source>
</evidence>
<dbReference type="InterPro" id="IPR014776">
    <property type="entry name" value="4pyrrole_Mease_sub2"/>
</dbReference>